<feature type="transmembrane region" description="Helical" evidence="1">
    <location>
        <begin position="12"/>
        <end position="30"/>
    </location>
</feature>
<organism evidence="2 3">
    <name type="scientific">Candidatus Enterovibrio altilux</name>
    <dbReference type="NCBI Taxonomy" id="1927128"/>
    <lineage>
        <taxon>Bacteria</taxon>
        <taxon>Pseudomonadati</taxon>
        <taxon>Pseudomonadota</taxon>
        <taxon>Gammaproteobacteria</taxon>
        <taxon>Vibrionales</taxon>
        <taxon>Vibrionaceae</taxon>
        <taxon>Enterovibrio</taxon>
    </lineage>
</organism>
<dbReference type="Proteomes" id="UP000218160">
    <property type="component" value="Chromosome 1"/>
</dbReference>
<keyword evidence="1" id="KW-0812">Transmembrane</keyword>
<evidence type="ECO:0000313" key="3">
    <source>
        <dbReference type="Proteomes" id="UP000218160"/>
    </source>
</evidence>
<gene>
    <name evidence="2" type="ORF">BTN50_0406</name>
</gene>
<reference evidence="3" key="1">
    <citation type="submission" date="2017-04" db="EMBL/GenBank/DDBJ databases">
        <title>Genome evolution of the luminous symbionts of deep sea anglerfish.</title>
        <authorList>
            <person name="Hendry T.A."/>
        </authorList>
    </citation>
    <scope>NUCLEOTIDE SEQUENCE [LARGE SCALE GENOMIC DNA]</scope>
</reference>
<proteinExistence type="predicted"/>
<protein>
    <submittedName>
        <fullName evidence="2">Uncharacterized protein</fullName>
    </submittedName>
</protein>
<sequence>MGAPPRSFSYSAIMTVFMFQCVFLVLLRGLQEALFLH</sequence>
<keyword evidence="1" id="KW-0472">Membrane</keyword>
<keyword evidence="1" id="KW-1133">Transmembrane helix</keyword>
<dbReference type="AlphaFoldDB" id="A0A291B7H7"/>
<accession>A0A291B7H7</accession>
<dbReference type="EMBL" id="CP020660">
    <property type="protein sequence ID" value="ATF08937.1"/>
    <property type="molecule type" value="Genomic_DNA"/>
</dbReference>
<evidence type="ECO:0000313" key="2">
    <source>
        <dbReference type="EMBL" id="ATF08937.1"/>
    </source>
</evidence>
<evidence type="ECO:0000256" key="1">
    <source>
        <dbReference type="SAM" id="Phobius"/>
    </source>
</evidence>
<name>A0A291B7H7_9GAMM</name>
<keyword evidence="3" id="KW-1185">Reference proteome</keyword>
<dbReference type="KEGG" id="elux:BTN50_0406"/>